<dbReference type="AlphaFoldDB" id="A0A0F9ES57"/>
<organism evidence="1">
    <name type="scientific">marine sediment metagenome</name>
    <dbReference type="NCBI Taxonomy" id="412755"/>
    <lineage>
        <taxon>unclassified sequences</taxon>
        <taxon>metagenomes</taxon>
        <taxon>ecological metagenomes</taxon>
    </lineage>
</organism>
<dbReference type="EMBL" id="LAZR01023931">
    <property type="protein sequence ID" value="KKL76824.1"/>
    <property type="molecule type" value="Genomic_DNA"/>
</dbReference>
<evidence type="ECO:0000313" key="1">
    <source>
        <dbReference type="EMBL" id="KKL76824.1"/>
    </source>
</evidence>
<gene>
    <name evidence="1" type="ORF">LCGC14_2041020</name>
</gene>
<reference evidence="1" key="1">
    <citation type="journal article" date="2015" name="Nature">
        <title>Complex archaea that bridge the gap between prokaryotes and eukaryotes.</title>
        <authorList>
            <person name="Spang A."/>
            <person name="Saw J.H."/>
            <person name="Jorgensen S.L."/>
            <person name="Zaremba-Niedzwiedzka K."/>
            <person name="Martijn J."/>
            <person name="Lind A.E."/>
            <person name="van Eijk R."/>
            <person name="Schleper C."/>
            <person name="Guy L."/>
            <person name="Ettema T.J."/>
        </authorList>
    </citation>
    <scope>NUCLEOTIDE SEQUENCE</scope>
</reference>
<accession>A0A0F9ES57</accession>
<protein>
    <submittedName>
        <fullName evidence="1">Uncharacterized protein</fullName>
    </submittedName>
</protein>
<name>A0A0F9ES57_9ZZZZ</name>
<proteinExistence type="predicted"/>
<comment type="caution">
    <text evidence="1">The sequence shown here is derived from an EMBL/GenBank/DDBJ whole genome shotgun (WGS) entry which is preliminary data.</text>
</comment>
<sequence>MYDANGHEILLGDHATGKTRKGKKLDGRIIRVSQTHPKVMLHDLHKCVSMWLHPSNVVVRLNEQGDS</sequence>